<gene>
    <name evidence="1" type="ORF">GCM10011577_31480</name>
</gene>
<reference evidence="2" key="1">
    <citation type="journal article" date="2019" name="Int. J. Syst. Evol. Microbiol.">
        <title>The Global Catalogue of Microorganisms (GCM) 10K type strain sequencing project: providing services to taxonomists for standard genome sequencing and annotation.</title>
        <authorList>
            <consortium name="The Broad Institute Genomics Platform"/>
            <consortium name="The Broad Institute Genome Sequencing Center for Infectious Disease"/>
            <person name="Wu L."/>
            <person name="Ma J."/>
        </authorList>
    </citation>
    <scope>NUCLEOTIDE SEQUENCE [LARGE SCALE GENOMIC DNA]</scope>
    <source>
        <strain evidence="2">CGMCC 1.1927</strain>
    </source>
</reference>
<protein>
    <submittedName>
        <fullName evidence="1">Uncharacterized protein</fullName>
    </submittedName>
</protein>
<proteinExistence type="predicted"/>
<sequence>MSKKSRTKQILRHHLKIEGLKVLSVQAAVDSSEHHDMEIEWSTRADHVGSSSIFVLGHLVAKGNRTTSAVTVVAYCLLDDDYREEISEDVLRSVTTDTSVPHVLYDIAAAASQQLLGVVQMDGPLPRTTPKAKWLDVSTEND</sequence>
<evidence type="ECO:0000313" key="2">
    <source>
        <dbReference type="Proteomes" id="UP000596938"/>
    </source>
</evidence>
<dbReference type="EMBL" id="BMKU01000010">
    <property type="protein sequence ID" value="GGH04992.1"/>
    <property type="molecule type" value="Genomic_DNA"/>
</dbReference>
<keyword evidence="2" id="KW-1185">Reference proteome</keyword>
<name>A0ABQ1XVX3_9MICC</name>
<accession>A0ABQ1XVX3</accession>
<evidence type="ECO:0000313" key="1">
    <source>
        <dbReference type="EMBL" id="GGH04992.1"/>
    </source>
</evidence>
<organism evidence="1 2">
    <name type="scientific">Pseudarthrobacter polychromogenes</name>
    <dbReference type="NCBI Taxonomy" id="1676"/>
    <lineage>
        <taxon>Bacteria</taxon>
        <taxon>Bacillati</taxon>
        <taxon>Actinomycetota</taxon>
        <taxon>Actinomycetes</taxon>
        <taxon>Micrococcales</taxon>
        <taxon>Micrococcaceae</taxon>
        <taxon>Pseudarthrobacter</taxon>
    </lineage>
</organism>
<dbReference type="Proteomes" id="UP000596938">
    <property type="component" value="Unassembled WGS sequence"/>
</dbReference>
<dbReference type="RefSeq" id="WP_188812449.1">
    <property type="nucleotide sequence ID" value="NZ_BAAAWV010000001.1"/>
</dbReference>
<comment type="caution">
    <text evidence="1">The sequence shown here is derived from an EMBL/GenBank/DDBJ whole genome shotgun (WGS) entry which is preliminary data.</text>
</comment>